<dbReference type="OrthoDB" id="9776368at2"/>
<dbReference type="GO" id="GO:0046295">
    <property type="term" value="P:glycolate biosynthetic process"/>
    <property type="evidence" value="ECO:0007669"/>
    <property type="project" value="UniProtKB-UniRule"/>
</dbReference>
<dbReference type="InterPro" id="IPR006549">
    <property type="entry name" value="HAD-SF_hydro_IIIA"/>
</dbReference>
<dbReference type="HAMAP" id="MF_00495">
    <property type="entry name" value="GPH_hydrolase_bact"/>
    <property type="match status" value="1"/>
</dbReference>
<proteinExistence type="inferred from homology"/>
<feature type="binding site" evidence="11">
    <location>
        <position position="9"/>
    </location>
    <ligand>
        <name>Mg(2+)</name>
        <dbReference type="ChEBI" id="CHEBI:18420"/>
    </ligand>
</feature>
<dbReference type="Gene3D" id="1.10.150.240">
    <property type="entry name" value="Putative phosphatase, domain 2"/>
    <property type="match status" value="1"/>
</dbReference>
<dbReference type="GO" id="GO:0046872">
    <property type="term" value="F:metal ion binding"/>
    <property type="evidence" value="ECO:0007669"/>
    <property type="project" value="UniProtKB-KW"/>
</dbReference>
<comment type="similarity">
    <text evidence="4 11">Belongs to the HAD-like hydrolase superfamily. CbbY/CbbZ/Gph/YieH family.</text>
</comment>
<dbReference type="GO" id="GO:0005829">
    <property type="term" value="C:cytosol"/>
    <property type="evidence" value="ECO:0007669"/>
    <property type="project" value="TreeGrafter"/>
</dbReference>
<dbReference type="InterPro" id="IPR036412">
    <property type="entry name" value="HAD-like_sf"/>
</dbReference>
<dbReference type="InterPro" id="IPR041492">
    <property type="entry name" value="HAD_2"/>
</dbReference>
<dbReference type="InterPro" id="IPR037512">
    <property type="entry name" value="PGPase_prok"/>
</dbReference>
<dbReference type="GO" id="GO:0005975">
    <property type="term" value="P:carbohydrate metabolic process"/>
    <property type="evidence" value="ECO:0007669"/>
    <property type="project" value="InterPro"/>
</dbReference>
<dbReference type="NCBIfam" id="TIGR01662">
    <property type="entry name" value="HAD-SF-IIIA"/>
    <property type="match status" value="1"/>
</dbReference>
<dbReference type="PRINTS" id="PR00413">
    <property type="entry name" value="HADHALOGNASE"/>
</dbReference>
<evidence type="ECO:0000256" key="2">
    <source>
        <dbReference type="ARBA" id="ARBA00001946"/>
    </source>
</evidence>
<evidence type="ECO:0000313" key="13">
    <source>
        <dbReference type="Proteomes" id="UP000282438"/>
    </source>
</evidence>
<keyword evidence="8 11" id="KW-0460">Magnesium</keyword>
<dbReference type="InterPro" id="IPR050155">
    <property type="entry name" value="HAD-like_hydrolase_sf"/>
</dbReference>
<keyword evidence="9 11" id="KW-0119">Carbohydrate metabolism</keyword>
<evidence type="ECO:0000256" key="10">
    <source>
        <dbReference type="ARBA" id="ARBA00059247"/>
    </source>
</evidence>
<comment type="function">
    <text evidence="10 11">Specifically catalyzes the dephosphorylation of 2-phosphoglycolate. Is involved in the dissimilation of the intracellular 2-phosphoglycolate formed during the DNA repair of 3'-phosphoglycolate ends, a major class of DNA lesions induced by oxidative stress.</text>
</comment>
<dbReference type="Gene3D" id="3.40.50.1000">
    <property type="entry name" value="HAD superfamily/HAD-like"/>
    <property type="match status" value="1"/>
</dbReference>
<sequence length="222" mass="23910">MSIRAFAFDLDGTLADSIPDLAHAANAARRDAGLTQLEETQIESYVGDGTESLIARAMAADMAASFTGTAGQKEALARFDQHYLKGLTLRTTLYPGVSSTLKELHDCGYRLAIVTNKPERFTLPLLKELGIGDLFEVIVSGDSLANRKPNAEPLQYAMEKMGVSADEFLMVGDSKNDILAARAAGCKVAFVSYGYGDAKTIPNADVTLTGFDELMSWLDTQD</sequence>
<dbReference type="NCBIfam" id="TIGR01549">
    <property type="entry name" value="HAD-SF-IA-v1"/>
    <property type="match status" value="1"/>
</dbReference>
<dbReference type="FunFam" id="3.40.50.1000:FF:000022">
    <property type="entry name" value="Phosphoglycolate phosphatase"/>
    <property type="match status" value="1"/>
</dbReference>
<dbReference type="InterPro" id="IPR023214">
    <property type="entry name" value="HAD_sf"/>
</dbReference>
<evidence type="ECO:0000256" key="5">
    <source>
        <dbReference type="ARBA" id="ARBA00013078"/>
    </source>
</evidence>
<feature type="active site" description="Nucleophile" evidence="11">
    <location>
        <position position="9"/>
    </location>
</feature>
<comment type="catalytic activity">
    <reaction evidence="1 11">
        <text>2-phosphoglycolate + H2O = glycolate + phosphate</text>
        <dbReference type="Rhea" id="RHEA:14369"/>
        <dbReference type="ChEBI" id="CHEBI:15377"/>
        <dbReference type="ChEBI" id="CHEBI:29805"/>
        <dbReference type="ChEBI" id="CHEBI:43474"/>
        <dbReference type="ChEBI" id="CHEBI:58033"/>
        <dbReference type="EC" id="3.1.3.18"/>
    </reaction>
</comment>
<dbReference type="NCBIfam" id="NF009695">
    <property type="entry name" value="PRK13222.1-2"/>
    <property type="match status" value="1"/>
</dbReference>
<feature type="binding site" evidence="11">
    <location>
        <position position="11"/>
    </location>
    <ligand>
        <name>Mg(2+)</name>
        <dbReference type="ChEBI" id="CHEBI:18420"/>
    </ligand>
</feature>
<dbReference type="KEGG" id="iod:EJO50_07095"/>
<dbReference type="CDD" id="cd16417">
    <property type="entry name" value="HAD_PGPase"/>
    <property type="match status" value="1"/>
</dbReference>
<dbReference type="InterPro" id="IPR023198">
    <property type="entry name" value="PGP-like_dom2"/>
</dbReference>
<reference evidence="12 13" key="1">
    <citation type="submission" date="2018-12" db="EMBL/GenBank/DDBJ databases">
        <title>Complete genome sequence of Iodobacter sp. H11R3.</title>
        <authorList>
            <person name="Bae J.-W."/>
        </authorList>
    </citation>
    <scope>NUCLEOTIDE SEQUENCE [LARGE SCALE GENOMIC DNA]</scope>
    <source>
        <strain evidence="12 13">H11R3</strain>
    </source>
</reference>
<keyword evidence="6 11" id="KW-0479">Metal-binding</keyword>
<evidence type="ECO:0000256" key="4">
    <source>
        <dbReference type="ARBA" id="ARBA00006171"/>
    </source>
</evidence>
<evidence type="ECO:0000256" key="7">
    <source>
        <dbReference type="ARBA" id="ARBA00022801"/>
    </source>
</evidence>
<dbReference type="PANTHER" id="PTHR43434">
    <property type="entry name" value="PHOSPHOGLYCOLATE PHOSPHATASE"/>
    <property type="match status" value="1"/>
</dbReference>
<dbReference type="AlphaFoldDB" id="A0A3S8ZS76"/>
<evidence type="ECO:0000256" key="1">
    <source>
        <dbReference type="ARBA" id="ARBA00000830"/>
    </source>
</evidence>
<gene>
    <name evidence="12" type="ORF">EJO50_07095</name>
</gene>
<dbReference type="GO" id="GO:0006281">
    <property type="term" value="P:DNA repair"/>
    <property type="evidence" value="ECO:0007669"/>
    <property type="project" value="TreeGrafter"/>
</dbReference>
<dbReference type="EC" id="3.1.3.18" evidence="5 11"/>
<dbReference type="UniPathway" id="UPA00865">
    <property type="reaction ID" value="UER00834"/>
</dbReference>
<dbReference type="SUPFAM" id="SSF56784">
    <property type="entry name" value="HAD-like"/>
    <property type="match status" value="1"/>
</dbReference>
<comment type="pathway">
    <text evidence="3 11">Organic acid metabolism; glycolate biosynthesis; glycolate from 2-phosphoglycolate: step 1/1.</text>
</comment>
<dbReference type="SFLD" id="SFLDG01135">
    <property type="entry name" value="C1.5.6:_HAD__Beta-PGM__Phospha"/>
    <property type="match status" value="1"/>
</dbReference>
<dbReference type="Pfam" id="PF13419">
    <property type="entry name" value="HAD_2"/>
    <property type="match status" value="1"/>
</dbReference>
<feature type="binding site" evidence="11">
    <location>
        <position position="173"/>
    </location>
    <ligand>
        <name>Mg(2+)</name>
        <dbReference type="ChEBI" id="CHEBI:18420"/>
    </ligand>
</feature>
<keyword evidence="13" id="KW-1185">Reference proteome</keyword>
<evidence type="ECO:0000256" key="9">
    <source>
        <dbReference type="ARBA" id="ARBA00023277"/>
    </source>
</evidence>
<evidence type="ECO:0000256" key="6">
    <source>
        <dbReference type="ARBA" id="ARBA00022723"/>
    </source>
</evidence>
<comment type="cofactor">
    <cofactor evidence="2 11">
        <name>Mg(2+)</name>
        <dbReference type="ChEBI" id="CHEBI:18420"/>
    </cofactor>
</comment>
<dbReference type="GO" id="GO:0008967">
    <property type="term" value="F:phosphoglycolate phosphatase activity"/>
    <property type="evidence" value="ECO:0007669"/>
    <property type="project" value="UniProtKB-UniRule"/>
</dbReference>
<dbReference type="SFLD" id="SFLDS00003">
    <property type="entry name" value="Haloacid_Dehalogenase"/>
    <property type="match status" value="1"/>
</dbReference>
<dbReference type="PANTHER" id="PTHR43434:SF1">
    <property type="entry name" value="PHOSPHOGLYCOLATE PHOSPHATASE"/>
    <property type="match status" value="1"/>
</dbReference>
<dbReference type="EMBL" id="CP034433">
    <property type="protein sequence ID" value="AZN36271.1"/>
    <property type="molecule type" value="Genomic_DNA"/>
</dbReference>
<evidence type="ECO:0000256" key="3">
    <source>
        <dbReference type="ARBA" id="ARBA00004818"/>
    </source>
</evidence>
<dbReference type="InterPro" id="IPR006439">
    <property type="entry name" value="HAD-SF_hydro_IA"/>
</dbReference>
<evidence type="ECO:0000256" key="11">
    <source>
        <dbReference type="HAMAP-Rule" id="MF_00495"/>
    </source>
</evidence>
<dbReference type="NCBIfam" id="TIGR01509">
    <property type="entry name" value="HAD-SF-IA-v3"/>
    <property type="match status" value="1"/>
</dbReference>
<organism evidence="12 13">
    <name type="scientific">Iodobacter ciconiae</name>
    <dbReference type="NCBI Taxonomy" id="2496266"/>
    <lineage>
        <taxon>Bacteria</taxon>
        <taxon>Pseudomonadati</taxon>
        <taxon>Pseudomonadota</taxon>
        <taxon>Betaproteobacteria</taxon>
        <taxon>Neisseriales</taxon>
        <taxon>Chitinibacteraceae</taxon>
        <taxon>Iodobacter</taxon>
    </lineage>
</organism>
<name>A0A3S8ZS76_9NEIS</name>
<dbReference type="SFLD" id="SFLDG01129">
    <property type="entry name" value="C1.5:_HAD__Beta-PGM__Phosphata"/>
    <property type="match status" value="1"/>
</dbReference>
<evidence type="ECO:0000256" key="8">
    <source>
        <dbReference type="ARBA" id="ARBA00022842"/>
    </source>
</evidence>
<evidence type="ECO:0000313" key="12">
    <source>
        <dbReference type="EMBL" id="AZN36271.1"/>
    </source>
</evidence>
<dbReference type="RefSeq" id="WP_125972794.1">
    <property type="nucleotide sequence ID" value="NZ_CP034433.1"/>
</dbReference>
<dbReference type="Proteomes" id="UP000282438">
    <property type="component" value="Chromosome"/>
</dbReference>
<protein>
    <recommendedName>
        <fullName evidence="5 11">Phosphoglycolate phosphatase</fullName>
        <shortName evidence="11">PGP</shortName>
        <shortName evidence="11">PGPase</shortName>
        <ecNumber evidence="5 11">3.1.3.18</ecNumber>
    </recommendedName>
</protein>
<keyword evidence="7 11" id="KW-0378">Hydrolase</keyword>
<dbReference type="NCBIfam" id="TIGR01449">
    <property type="entry name" value="PGP_bact"/>
    <property type="match status" value="1"/>
</dbReference>
<accession>A0A3S8ZS76</accession>